<sequence>MDKVAKKRNPGKDHIDKPLSKKAKREKFPMDLGKGDKPALKSAAKGEENKQSSEQRSVKNAPTKDKGHQKSLEKPEDRVKHIQKAPINLEKKEKREKTEETKKHKPKEKPQTDGQSERMRQLSKAAVVKGDVSDTKLSNSLDSEENDPAYEYKEVNHDDDQIEAEEKVAIHETVKPACKKNKLLDRGKFSVIAFNMYVARGVPFGGREIIGITKSSTDEEYDEVHAAWLKE</sequence>
<reference evidence="2" key="1">
    <citation type="submission" date="2022-04" db="EMBL/GenBank/DDBJ databases">
        <title>Carnegiea gigantea Genome sequencing and assembly v2.</title>
        <authorList>
            <person name="Copetti D."/>
            <person name="Sanderson M.J."/>
            <person name="Burquez A."/>
            <person name="Wojciechowski M.F."/>
        </authorList>
    </citation>
    <scope>NUCLEOTIDE SEQUENCE</scope>
    <source>
        <strain evidence="2">SGP5-SGP5p</strain>
        <tissue evidence="2">Aerial part</tissue>
    </source>
</reference>
<accession>A0A9Q1GW79</accession>
<evidence type="ECO:0000313" key="3">
    <source>
        <dbReference type="Proteomes" id="UP001153076"/>
    </source>
</evidence>
<feature type="region of interest" description="Disordered" evidence="1">
    <location>
        <begin position="1"/>
        <end position="148"/>
    </location>
</feature>
<organism evidence="2 3">
    <name type="scientific">Carnegiea gigantea</name>
    <dbReference type="NCBI Taxonomy" id="171969"/>
    <lineage>
        <taxon>Eukaryota</taxon>
        <taxon>Viridiplantae</taxon>
        <taxon>Streptophyta</taxon>
        <taxon>Embryophyta</taxon>
        <taxon>Tracheophyta</taxon>
        <taxon>Spermatophyta</taxon>
        <taxon>Magnoliopsida</taxon>
        <taxon>eudicotyledons</taxon>
        <taxon>Gunneridae</taxon>
        <taxon>Pentapetalae</taxon>
        <taxon>Caryophyllales</taxon>
        <taxon>Cactineae</taxon>
        <taxon>Cactaceae</taxon>
        <taxon>Cactoideae</taxon>
        <taxon>Echinocereeae</taxon>
        <taxon>Carnegiea</taxon>
    </lineage>
</organism>
<gene>
    <name evidence="2" type="ORF">Cgig2_018525</name>
</gene>
<feature type="compositionally biased region" description="Basic and acidic residues" evidence="1">
    <location>
        <begin position="26"/>
        <end position="80"/>
    </location>
</feature>
<dbReference type="EMBL" id="JAKOGI010001326">
    <property type="protein sequence ID" value="KAJ8426240.1"/>
    <property type="molecule type" value="Genomic_DNA"/>
</dbReference>
<dbReference type="AlphaFoldDB" id="A0A9Q1GW79"/>
<dbReference type="Proteomes" id="UP001153076">
    <property type="component" value="Unassembled WGS sequence"/>
</dbReference>
<comment type="caution">
    <text evidence="2">The sequence shown here is derived from an EMBL/GenBank/DDBJ whole genome shotgun (WGS) entry which is preliminary data.</text>
</comment>
<keyword evidence="3" id="KW-1185">Reference proteome</keyword>
<feature type="compositionally biased region" description="Basic and acidic residues" evidence="1">
    <location>
        <begin position="1"/>
        <end position="19"/>
    </location>
</feature>
<evidence type="ECO:0000256" key="1">
    <source>
        <dbReference type="SAM" id="MobiDB-lite"/>
    </source>
</evidence>
<feature type="compositionally biased region" description="Basic and acidic residues" evidence="1">
    <location>
        <begin position="89"/>
        <end position="120"/>
    </location>
</feature>
<proteinExistence type="predicted"/>
<name>A0A9Q1GW79_9CARY</name>
<evidence type="ECO:0000313" key="2">
    <source>
        <dbReference type="EMBL" id="KAJ8426240.1"/>
    </source>
</evidence>
<protein>
    <submittedName>
        <fullName evidence="2">Uncharacterized protein</fullName>
    </submittedName>
</protein>